<keyword evidence="2" id="KW-0808">Transferase</keyword>
<protein>
    <submittedName>
        <fullName evidence="5">Fructokinase</fullName>
    </submittedName>
</protein>
<dbReference type="RefSeq" id="WP_092721736.1">
    <property type="nucleotide sequence ID" value="NZ_FNGW01000001.1"/>
</dbReference>
<dbReference type="InterPro" id="IPR029056">
    <property type="entry name" value="Ribokinase-like"/>
</dbReference>
<dbReference type="InterPro" id="IPR002173">
    <property type="entry name" value="Carboh/pur_kinase_PfkB_CS"/>
</dbReference>
<dbReference type="Pfam" id="PF00294">
    <property type="entry name" value="PfkB"/>
    <property type="match status" value="1"/>
</dbReference>
<gene>
    <name evidence="5" type="ORF">SAMN04515677_10162</name>
</gene>
<reference evidence="5 6" key="1">
    <citation type="submission" date="2016-10" db="EMBL/GenBank/DDBJ databases">
        <authorList>
            <person name="de Groot N.N."/>
        </authorList>
    </citation>
    <scope>NUCLEOTIDE SEQUENCE [LARGE SCALE GENOMIC DNA]</scope>
    <source>
        <strain evidence="5 6">DSM 797</strain>
    </source>
</reference>
<comment type="similarity">
    <text evidence="1">Belongs to the carbohydrate kinase PfkB family.</text>
</comment>
<dbReference type="InterPro" id="IPR011611">
    <property type="entry name" value="PfkB_dom"/>
</dbReference>
<evidence type="ECO:0000256" key="3">
    <source>
        <dbReference type="ARBA" id="ARBA00022777"/>
    </source>
</evidence>
<name>A0A1G9I1B8_9FIRM</name>
<dbReference type="GO" id="GO:0016301">
    <property type="term" value="F:kinase activity"/>
    <property type="evidence" value="ECO:0007669"/>
    <property type="project" value="UniProtKB-KW"/>
</dbReference>
<dbReference type="Gene3D" id="3.40.1190.20">
    <property type="match status" value="1"/>
</dbReference>
<evidence type="ECO:0000256" key="1">
    <source>
        <dbReference type="ARBA" id="ARBA00010688"/>
    </source>
</evidence>
<dbReference type="CDD" id="cd01167">
    <property type="entry name" value="bac_FRK"/>
    <property type="match status" value="1"/>
</dbReference>
<dbReference type="PROSITE" id="PS00583">
    <property type="entry name" value="PFKB_KINASES_1"/>
    <property type="match status" value="1"/>
</dbReference>
<dbReference type="STRING" id="1121325.SAMN04515677_10162"/>
<keyword evidence="6" id="KW-1185">Reference proteome</keyword>
<feature type="domain" description="Carbohydrate kinase PfkB" evidence="4">
    <location>
        <begin position="1"/>
        <end position="310"/>
    </location>
</feature>
<dbReference type="EMBL" id="FNGW01000001">
    <property type="protein sequence ID" value="SDL18872.1"/>
    <property type="molecule type" value="Genomic_DNA"/>
</dbReference>
<dbReference type="PROSITE" id="PS00584">
    <property type="entry name" value="PFKB_KINASES_2"/>
    <property type="match status" value="1"/>
</dbReference>
<dbReference type="PANTHER" id="PTHR43085:SF54">
    <property type="entry name" value="PUTATIVE-RELATED"/>
    <property type="match status" value="1"/>
</dbReference>
<evidence type="ECO:0000313" key="5">
    <source>
        <dbReference type="EMBL" id="SDL18872.1"/>
    </source>
</evidence>
<proteinExistence type="inferred from homology"/>
<evidence type="ECO:0000256" key="2">
    <source>
        <dbReference type="ARBA" id="ARBA00022679"/>
    </source>
</evidence>
<dbReference type="SUPFAM" id="SSF53613">
    <property type="entry name" value="Ribokinase-like"/>
    <property type="match status" value="1"/>
</dbReference>
<dbReference type="AlphaFoldDB" id="A0A1G9I1B8"/>
<dbReference type="PANTHER" id="PTHR43085">
    <property type="entry name" value="HEXOKINASE FAMILY MEMBER"/>
    <property type="match status" value="1"/>
</dbReference>
<dbReference type="InterPro" id="IPR050306">
    <property type="entry name" value="PfkB_Carbo_kinase"/>
</dbReference>
<sequence>MKKIISIGEALIDFIPNKKSCDLKDVSEFERVAGGAPANVSAVVAKLGANSSFISKLGQDAFGDYIIDVLKNANVSTDYILRTNKANTGLAFVSLKEDGNRDFSFYRNPSADMLLDPEEIKEEWFVNCHSLHFCSVDLVDSPMKNAHKKAIEYAVKNNSIVSFDPNVRLPLWNSEKDCKDAILEFMPFAHILKISDEELEFITGYNNIEDAKEVLFRGNVSMVLFTKGSKGATAYTKNNSVTINGNKVSVMDTTGAGDSFIGAFLYKLLKDNVDINSLSELEFQTIKGYLTFANYYAAYSTTKKGAISSYATIDEINVFINENK</sequence>
<keyword evidence="3 5" id="KW-0418">Kinase</keyword>
<evidence type="ECO:0000259" key="4">
    <source>
        <dbReference type="Pfam" id="PF00294"/>
    </source>
</evidence>
<accession>A0A1G9I1B8</accession>
<dbReference type="Proteomes" id="UP000199068">
    <property type="component" value="Unassembled WGS sequence"/>
</dbReference>
<evidence type="ECO:0000313" key="6">
    <source>
        <dbReference type="Proteomes" id="UP000199068"/>
    </source>
</evidence>
<organism evidence="5 6">
    <name type="scientific">Romboutsia lituseburensis DSM 797</name>
    <dbReference type="NCBI Taxonomy" id="1121325"/>
    <lineage>
        <taxon>Bacteria</taxon>
        <taxon>Bacillati</taxon>
        <taxon>Bacillota</taxon>
        <taxon>Clostridia</taxon>
        <taxon>Peptostreptococcales</taxon>
        <taxon>Peptostreptococcaceae</taxon>
        <taxon>Romboutsia</taxon>
    </lineage>
</organism>